<name>A0A5Q0C2N1_9HYPH</name>
<evidence type="ECO:0000313" key="2">
    <source>
        <dbReference type="EMBL" id="QFY59505.1"/>
    </source>
</evidence>
<dbReference type="AlphaFoldDB" id="A0A5Q0C2N1"/>
<dbReference type="InterPro" id="IPR011928">
    <property type="entry name" value="Phage_phiJL001_Gp84"/>
</dbReference>
<dbReference type="RefSeq" id="WP_153269867.1">
    <property type="nucleotide sequence ID" value="NZ_CP043498.1"/>
</dbReference>
<sequence length="296" mass="31993">MRTIPPALKEHLNGDATTVCHAWRVVRRDGTVLGFTEHDHDLTIDGTTYLAATGFSATATEEAAGMPAATSQVAGGFSSDVITEEDLEAGRYDGARVEVLLVNWAKPEQHILLKVQEIGDVTRDATSFQAELRSFASRLAEPQGRIYGRRCDATLGDQRCGLKLNDPGYRFEATVVSIPDSGRLFLSCPEEIADGLLRLGLLTFVDGANAGLRADIETNAAKGGLVEIVLWLPLHRPPAAGDRVLLTVGCDKSFSTCRGRFSNHLNFRGFPHMPGADFAYTYADGESVHDGSALFK</sequence>
<dbReference type="NCBIfam" id="TIGR02218">
    <property type="entry name" value="phg_TIGR02218"/>
    <property type="match status" value="1"/>
</dbReference>
<dbReference type="Pfam" id="PF09931">
    <property type="entry name" value="Phage_phiJL001_Gp84_N"/>
    <property type="match status" value="1"/>
</dbReference>
<feature type="domain" description="Bacteriophage phiJL001 Gp84 C-terminal" evidence="1">
    <location>
        <begin position="199"/>
        <end position="277"/>
    </location>
</feature>
<reference evidence="2 3" key="1">
    <citation type="submission" date="2019-08" db="EMBL/GenBank/DDBJ databases">
        <title>Prosopis cineraria nodule microbiome.</title>
        <authorList>
            <person name="Ali R."/>
            <person name="Chaluvadi S.R."/>
            <person name="Wang X."/>
        </authorList>
    </citation>
    <scope>NUCLEOTIDE SEQUENCE [LARGE SCALE GENOMIC DNA]</scope>
    <source>
        <strain evidence="2 3">BG7</strain>
    </source>
</reference>
<dbReference type="KEGG" id="rgr:FZ934_03085"/>
<evidence type="ECO:0000313" key="3">
    <source>
        <dbReference type="Proteomes" id="UP000326881"/>
    </source>
</evidence>
<gene>
    <name evidence="2" type="ORF">FZ934_03085</name>
</gene>
<protein>
    <submittedName>
        <fullName evidence="2">DUF2163 domain-containing protein</fullName>
    </submittedName>
</protein>
<accession>A0A5Q0C2N1</accession>
<dbReference type="OrthoDB" id="1633386at2"/>
<proteinExistence type="predicted"/>
<dbReference type="InterPro" id="IPR018964">
    <property type="entry name" value="Phage_phiJL001_Gp84_C"/>
</dbReference>
<dbReference type="Proteomes" id="UP000326881">
    <property type="component" value="Chromosome"/>
</dbReference>
<keyword evidence="3" id="KW-1185">Reference proteome</keyword>
<evidence type="ECO:0000259" key="1">
    <source>
        <dbReference type="Pfam" id="PF09356"/>
    </source>
</evidence>
<organism evidence="2 3">
    <name type="scientific">Rhizobium grahamii</name>
    <dbReference type="NCBI Taxonomy" id="1120045"/>
    <lineage>
        <taxon>Bacteria</taxon>
        <taxon>Pseudomonadati</taxon>
        <taxon>Pseudomonadota</taxon>
        <taxon>Alphaproteobacteria</taxon>
        <taxon>Hyphomicrobiales</taxon>
        <taxon>Rhizobiaceae</taxon>
        <taxon>Rhizobium/Agrobacterium group</taxon>
        <taxon>Rhizobium</taxon>
    </lineage>
</organism>
<dbReference type="EMBL" id="CP043498">
    <property type="protein sequence ID" value="QFY59505.1"/>
    <property type="molecule type" value="Genomic_DNA"/>
</dbReference>
<dbReference type="Pfam" id="PF09356">
    <property type="entry name" value="Phage_BR0599"/>
    <property type="match status" value="1"/>
</dbReference>